<dbReference type="PROSITE" id="PS01125">
    <property type="entry name" value="ROK"/>
    <property type="match status" value="1"/>
</dbReference>
<name>A0A3A4NZM8_ABYX5</name>
<keyword evidence="5" id="KW-0547">Nucleotide-binding</keyword>
<proteinExistence type="inferred from homology"/>
<dbReference type="PANTHER" id="PTHR18964">
    <property type="entry name" value="ROK (REPRESSOR, ORF, KINASE) FAMILY"/>
    <property type="match status" value="1"/>
</dbReference>
<dbReference type="EC" id="2.7.1.2" evidence="2"/>
<comment type="caution">
    <text evidence="9">The sequence shown here is derived from an EMBL/GenBank/DDBJ whole genome shotgun (WGS) entry which is preliminary data.</text>
</comment>
<dbReference type="InterPro" id="IPR049874">
    <property type="entry name" value="ROK_cs"/>
</dbReference>
<dbReference type="GO" id="GO:0004340">
    <property type="term" value="F:glucokinase activity"/>
    <property type="evidence" value="ECO:0007669"/>
    <property type="project" value="UniProtKB-EC"/>
</dbReference>
<gene>
    <name evidence="9" type="ORF">C4520_01505</name>
</gene>
<evidence type="ECO:0000256" key="2">
    <source>
        <dbReference type="ARBA" id="ARBA00012323"/>
    </source>
</evidence>
<dbReference type="InterPro" id="IPR000600">
    <property type="entry name" value="ROK"/>
</dbReference>
<dbReference type="InterPro" id="IPR043129">
    <property type="entry name" value="ATPase_NBD"/>
</dbReference>
<dbReference type="PANTHER" id="PTHR18964:SF149">
    <property type="entry name" value="BIFUNCTIONAL UDP-N-ACETYLGLUCOSAMINE 2-EPIMERASE_N-ACETYLMANNOSAMINE KINASE"/>
    <property type="match status" value="1"/>
</dbReference>
<keyword evidence="6" id="KW-0418">Kinase</keyword>
<dbReference type="GO" id="GO:0005524">
    <property type="term" value="F:ATP binding"/>
    <property type="evidence" value="ECO:0007669"/>
    <property type="project" value="UniProtKB-KW"/>
</dbReference>
<evidence type="ECO:0000313" key="10">
    <source>
        <dbReference type="Proteomes" id="UP000265882"/>
    </source>
</evidence>
<dbReference type="GO" id="GO:0006096">
    <property type="term" value="P:glycolytic process"/>
    <property type="evidence" value="ECO:0007669"/>
    <property type="project" value="InterPro"/>
</dbReference>
<evidence type="ECO:0000256" key="6">
    <source>
        <dbReference type="ARBA" id="ARBA00022777"/>
    </source>
</evidence>
<dbReference type="NCBIfam" id="TIGR00744">
    <property type="entry name" value="ROK_glcA_fam"/>
    <property type="match status" value="1"/>
</dbReference>
<reference evidence="9 10" key="1">
    <citation type="journal article" date="2017" name="ISME J.">
        <title>Energy and carbon metabolisms in a deep terrestrial subsurface fluid microbial community.</title>
        <authorList>
            <person name="Momper L."/>
            <person name="Jungbluth S.P."/>
            <person name="Lee M.D."/>
            <person name="Amend J.P."/>
        </authorList>
    </citation>
    <scope>NUCLEOTIDE SEQUENCE [LARGE SCALE GENOMIC DNA]</scope>
    <source>
        <strain evidence="9">SURF_5</strain>
    </source>
</reference>
<organism evidence="9 10">
    <name type="scientific">Abyssobacteria bacterium (strain SURF_5)</name>
    <dbReference type="NCBI Taxonomy" id="2093360"/>
    <lineage>
        <taxon>Bacteria</taxon>
        <taxon>Pseudomonadati</taxon>
        <taxon>Candidatus Hydrogenedentota</taxon>
        <taxon>Candidatus Abyssobacteria</taxon>
    </lineage>
</organism>
<dbReference type="GO" id="GO:0005737">
    <property type="term" value="C:cytoplasm"/>
    <property type="evidence" value="ECO:0007669"/>
    <property type="project" value="InterPro"/>
</dbReference>
<accession>A0A3A4NZM8</accession>
<evidence type="ECO:0000256" key="7">
    <source>
        <dbReference type="ARBA" id="ARBA00022840"/>
    </source>
</evidence>
<dbReference type="Gene3D" id="3.30.420.40">
    <property type="match status" value="2"/>
</dbReference>
<sequence>MGLRYYIGVDIGATWIKIGLVTREGQLVSKVETATRDISSPADFLASAKKSIGMLLEKNDVLKESLLAIGVGAPGWVNYAAGIVNDLTNIPGWQFVPLAKELERSNHLPAFVDNDANVMAIGEMVHGAGKGFRNFVCLTLGTGVGGAIVIDRDIYRGMSGLAGEIGHMTLDMNGRLCACGAKGCLERYVGNRFIVQNAVERLREQIDGKSVILELAGNQVENITPKLLSEAAAAGDEIALDVWRETGIYVGVALAVLVNLLNPECFIIGGGVANAGEILFDPMRESMESLAMNQVGKQTPVFQARLGKDAGMIGAATFAMTYLEKNYPSNR</sequence>
<dbReference type="SUPFAM" id="SSF53067">
    <property type="entry name" value="Actin-like ATPase domain"/>
    <property type="match status" value="1"/>
</dbReference>
<dbReference type="AlphaFoldDB" id="A0A3A4NZM8"/>
<keyword evidence="7" id="KW-0067">ATP-binding</keyword>
<evidence type="ECO:0000313" key="9">
    <source>
        <dbReference type="EMBL" id="RJP25937.1"/>
    </source>
</evidence>
<keyword evidence="4" id="KW-0808">Transferase</keyword>
<dbReference type="EMBL" id="QZKU01000016">
    <property type="protein sequence ID" value="RJP25937.1"/>
    <property type="molecule type" value="Genomic_DNA"/>
</dbReference>
<evidence type="ECO:0000256" key="1">
    <source>
        <dbReference type="ARBA" id="ARBA00006479"/>
    </source>
</evidence>
<protein>
    <recommendedName>
        <fullName evidence="3">Glucokinase</fullName>
        <ecNumber evidence="2">2.7.1.2</ecNumber>
    </recommendedName>
    <alternativeName>
        <fullName evidence="8">Glucose kinase</fullName>
    </alternativeName>
</protein>
<dbReference type="InterPro" id="IPR004654">
    <property type="entry name" value="ROK_glcA"/>
</dbReference>
<comment type="similarity">
    <text evidence="1">Belongs to the ROK (NagC/XylR) family.</text>
</comment>
<evidence type="ECO:0000256" key="3">
    <source>
        <dbReference type="ARBA" id="ARBA00014701"/>
    </source>
</evidence>
<dbReference type="Proteomes" id="UP000265882">
    <property type="component" value="Unassembled WGS sequence"/>
</dbReference>
<evidence type="ECO:0000256" key="5">
    <source>
        <dbReference type="ARBA" id="ARBA00022741"/>
    </source>
</evidence>
<dbReference type="Pfam" id="PF00480">
    <property type="entry name" value="ROK"/>
    <property type="match status" value="1"/>
</dbReference>
<evidence type="ECO:0000256" key="4">
    <source>
        <dbReference type="ARBA" id="ARBA00022679"/>
    </source>
</evidence>
<evidence type="ECO:0000256" key="8">
    <source>
        <dbReference type="ARBA" id="ARBA00032386"/>
    </source>
</evidence>